<keyword evidence="3" id="KW-1185">Reference proteome</keyword>
<reference evidence="2 3" key="1">
    <citation type="journal article" date="2018" name="Proc. Natl. Acad. Sci. U.S.A.">
        <title>Draft genome sequence of Camellia sinensis var. sinensis provides insights into the evolution of the tea genome and tea quality.</title>
        <authorList>
            <person name="Wei C."/>
            <person name="Yang H."/>
            <person name="Wang S."/>
            <person name="Zhao J."/>
            <person name="Liu C."/>
            <person name="Gao L."/>
            <person name="Xia E."/>
            <person name="Lu Y."/>
            <person name="Tai Y."/>
            <person name="She G."/>
            <person name="Sun J."/>
            <person name="Cao H."/>
            <person name="Tong W."/>
            <person name="Gao Q."/>
            <person name="Li Y."/>
            <person name="Deng W."/>
            <person name="Jiang X."/>
            <person name="Wang W."/>
            <person name="Chen Q."/>
            <person name="Zhang S."/>
            <person name="Li H."/>
            <person name="Wu J."/>
            <person name="Wang P."/>
            <person name="Li P."/>
            <person name="Shi C."/>
            <person name="Zheng F."/>
            <person name="Jian J."/>
            <person name="Huang B."/>
            <person name="Shan D."/>
            <person name="Shi M."/>
            <person name="Fang C."/>
            <person name="Yue Y."/>
            <person name="Li F."/>
            <person name="Li D."/>
            <person name="Wei S."/>
            <person name="Han B."/>
            <person name="Jiang C."/>
            <person name="Yin Y."/>
            <person name="Xia T."/>
            <person name="Zhang Z."/>
            <person name="Bennetzen J.L."/>
            <person name="Zhao S."/>
            <person name="Wan X."/>
        </authorList>
    </citation>
    <scope>NUCLEOTIDE SEQUENCE [LARGE SCALE GENOMIC DNA]</scope>
    <source>
        <strain evidence="3">cv. Shuchazao</strain>
        <tissue evidence="2">Leaf</tissue>
    </source>
</reference>
<feature type="region of interest" description="Disordered" evidence="1">
    <location>
        <begin position="31"/>
        <end position="53"/>
    </location>
</feature>
<name>A0A4S4EX39_CAMSN</name>
<accession>A0A4S4EX39</accession>
<organism evidence="2 3">
    <name type="scientific">Camellia sinensis var. sinensis</name>
    <name type="common">China tea</name>
    <dbReference type="NCBI Taxonomy" id="542762"/>
    <lineage>
        <taxon>Eukaryota</taxon>
        <taxon>Viridiplantae</taxon>
        <taxon>Streptophyta</taxon>
        <taxon>Embryophyta</taxon>
        <taxon>Tracheophyta</taxon>
        <taxon>Spermatophyta</taxon>
        <taxon>Magnoliopsida</taxon>
        <taxon>eudicotyledons</taxon>
        <taxon>Gunneridae</taxon>
        <taxon>Pentapetalae</taxon>
        <taxon>asterids</taxon>
        <taxon>Ericales</taxon>
        <taxon>Theaceae</taxon>
        <taxon>Camellia</taxon>
    </lineage>
</organism>
<gene>
    <name evidence="2" type="ORF">TEA_022680</name>
</gene>
<comment type="caution">
    <text evidence="2">The sequence shown here is derived from an EMBL/GenBank/DDBJ whole genome shotgun (WGS) entry which is preliminary data.</text>
</comment>
<proteinExistence type="predicted"/>
<protein>
    <submittedName>
        <fullName evidence="2">Uncharacterized protein</fullName>
    </submittedName>
</protein>
<evidence type="ECO:0000313" key="2">
    <source>
        <dbReference type="EMBL" id="THG21125.1"/>
    </source>
</evidence>
<evidence type="ECO:0000313" key="3">
    <source>
        <dbReference type="Proteomes" id="UP000306102"/>
    </source>
</evidence>
<dbReference type="EMBL" id="SDRB02001579">
    <property type="protein sequence ID" value="THG21125.1"/>
    <property type="molecule type" value="Genomic_DNA"/>
</dbReference>
<dbReference type="Proteomes" id="UP000306102">
    <property type="component" value="Unassembled WGS sequence"/>
</dbReference>
<sequence length="134" mass="15584">MKPKVRSSLPLRFISGIKRRGKIRKRAVTRIGEGNRKLPQPTPSTTLSDCPHHFDGEDKRCQQMMKMVEAMNNHRVGKEKEYCKRKRRKISSNSIIKKKDWNLWIDVGKNVVRRENIEAAVKRVMDGGDDNREG</sequence>
<dbReference type="AlphaFoldDB" id="A0A4S4EX39"/>
<evidence type="ECO:0000256" key="1">
    <source>
        <dbReference type="SAM" id="MobiDB-lite"/>
    </source>
</evidence>